<evidence type="ECO:0008006" key="3">
    <source>
        <dbReference type="Google" id="ProtNLM"/>
    </source>
</evidence>
<accession>A0AAW6XKD5</accession>
<name>A0AAW6XKD5_9LACO</name>
<dbReference type="GeneID" id="86858532"/>
<organism evidence="1 2">
    <name type="scientific">Lactobacillus crispatus</name>
    <dbReference type="NCBI Taxonomy" id="47770"/>
    <lineage>
        <taxon>Bacteria</taxon>
        <taxon>Bacillati</taxon>
        <taxon>Bacillota</taxon>
        <taxon>Bacilli</taxon>
        <taxon>Lactobacillales</taxon>
        <taxon>Lactobacillaceae</taxon>
        <taxon>Lactobacillus</taxon>
    </lineage>
</organism>
<evidence type="ECO:0000313" key="2">
    <source>
        <dbReference type="Proteomes" id="UP001230300"/>
    </source>
</evidence>
<dbReference type="Proteomes" id="UP001230300">
    <property type="component" value="Unassembled WGS sequence"/>
</dbReference>
<protein>
    <recommendedName>
        <fullName evidence="3">BetR domain protein</fullName>
    </recommendedName>
</protein>
<evidence type="ECO:0000313" key="1">
    <source>
        <dbReference type="EMBL" id="MDK6503704.1"/>
    </source>
</evidence>
<dbReference type="EMBL" id="JASOGN010000207">
    <property type="protein sequence ID" value="MDK6503704.1"/>
    <property type="molecule type" value="Genomic_DNA"/>
</dbReference>
<dbReference type="AlphaFoldDB" id="A0AAW6XKD5"/>
<comment type="caution">
    <text evidence="1">The sequence shown here is derived from an EMBL/GenBank/DDBJ whole genome shotgun (WGS) entry which is preliminary data.</text>
</comment>
<proteinExistence type="predicted"/>
<gene>
    <name evidence="1" type="ORF">QP235_11160</name>
</gene>
<reference evidence="1" key="1">
    <citation type="submission" date="2023-05" db="EMBL/GenBank/DDBJ databases">
        <title>Cataloging the Phylogenetic Diversity of Human Bladder Bacteria.</title>
        <authorList>
            <person name="Du J."/>
        </authorList>
    </citation>
    <scope>NUCLEOTIDE SEQUENCE</scope>
    <source>
        <strain evidence="1">UMB9226</strain>
    </source>
</reference>
<dbReference type="RefSeq" id="WP_198434761.1">
    <property type="nucleotide sequence ID" value="NZ_JASOGN010000207.1"/>
</dbReference>
<sequence>MDGRLLKAKIVIKGMKIEEFLTKANEYGKLDRSKYYRVLRGEDEFDRSEILTISKTLDLSDNEMLDIFFKQEVS</sequence>